<evidence type="ECO:0000313" key="12">
    <source>
        <dbReference type="EMBL" id="CDF38102.1"/>
    </source>
</evidence>
<proteinExistence type="inferred from homology"/>
<dbReference type="GO" id="GO:0005737">
    <property type="term" value="C:cytoplasm"/>
    <property type="evidence" value="ECO:0007669"/>
    <property type="project" value="UniProtKB-ARBA"/>
</dbReference>
<keyword evidence="5 9" id="KW-1133">Transmembrane helix</keyword>
<feature type="domain" description="Longin" evidence="10">
    <location>
        <begin position="8"/>
        <end position="101"/>
    </location>
</feature>
<keyword evidence="8" id="KW-0175">Coiled coil</keyword>
<dbReference type="OrthoDB" id="190375at2759"/>
<evidence type="ECO:0000256" key="6">
    <source>
        <dbReference type="ARBA" id="ARBA00023136"/>
    </source>
</evidence>
<evidence type="ECO:0000256" key="9">
    <source>
        <dbReference type="SAM" id="Phobius"/>
    </source>
</evidence>
<comment type="similarity">
    <text evidence="1">Belongs to the synaptobrevin family.</text>
</comment>
<dbReference type="Pfam" id="PF00957">
    <property type="entry name" value="Synaptobrevin"/>
    <property type="match status" value="1"/>
</dbReference>
<dbReference type="InterPro" id="IPR011012">
    <property type="entry name" value="Longin-like_dom_sf"/>
</dbReference>
<dbReference type="AlphaFoldDB" id="R7QHV8"/>
<dbReference type="KEGG" id="ccp:CHC_T00010183001"/>
<keyword evidence="6 9" id="KW-0472">Membrane</keyword>
<dbReference type="Gene3D" id="3.30.450.50">
    <property type="entry name" value="Longin domain"/>
    <property type="match status" value="1"/>
</dbReference>
<dbReference type="InterPro" id="IPR051097">
    <property type="entry name" value="Synaptobrevin-like_transport"/>
</dbReference>
<evidence type="ECO:0000259" key="11">
    <source>
        <dbReference type="PROSITE" id="PS50892"/>
    </source>
</evidence>
<dbReference type="InterPro" id="IPR042855">
    <property type="entry name" value="V_SNARE_CC"/>
</dbReference>
<evidence type="ECO:0000256" key="4">
    <source>
        <dbReference type="ARBA" id="ARBA00022927"/>
    </source>
</evidence>
<reference evidence="13" key="1">
    <citation type="journal article" date="2013" name="Proc. Natl. Acad. Sci. U.S.A.">
        <title>Genome structure and metabolic features in the red seaweed Chondrus crispus shed light on evolution of the Archaeplastida.</title>
        <authorList>
            <person name="Collen J."/>
            <person name="Porcel B."/>
            <person name="Carre W."/>
            <person name="Ball S.G."/>
            <person name="Chaparro C."/>
            <person name="Tonon T."/>
            <person name="Barbeyron T."/>
            <person name="Michel G."/>
            <person name="Noel B."/>
            <person name="Valentin K."/>
            <person name="Elias M."/>
            <person name="Artiguenave F."/>
            <person name="Arun A."/>
            <person name="Aury J.M."/>
            <person name="Barbosa-Neto J.F."/>
            <person name="Bothwell J.H."/>
            <person name="Bouget F.Y."/>
            <person name="Brillet L."/>
            <person name="Cabello-Hurtado F."/>
            <person name="Capella-Gutierrez S."/>
            <person name="Charrier B."/>
            <person name="Cladiere L."/>
            <person name="Cock J.M."/>
            <person name="Coelho S.M."/>
            <person name="Colleoni C."/>
            <person name="Czjzek M."/>
            <person name="Da Silva C."/>
            <person name="Delage L."/>
            <person name="Denoeud F."/>
            <person name="Deschamps P."/>
            <person name="Dittami S.M."/>
            <person name="Gabaldon T."/>
            <person name="Gachon C.M."/>
            <person name="Groisillier A."/>
            <person name="Herve C."/>
            <person name="Jabbari K."/>
            <person name="Katinka M."/>
            <person name="Kloareg B."/>
            <person name="Kowalczyk N."/>
            <person name="Labadie K."/>
            <person name="Leblanc C."/>
            <person name="Lopez P.J."/>
            <person name="McLachlan D.H."/>
            <person name="Meslet-Cladiere L."/>
            <person name="Moustafa A."/>
            <person name="Nehr Z."/>
            <person name="Nyvall Collen P."/>
            <person name="Panaud O."/>
            <person name="Partensky F."/>
            <person name="Poulain J."/>
            <person name="Rensing S.A."/>
            <person name="Rousvoal S."/>
            <person name="Samson G."/>
            <person name="Symeonidi A."/>
            <person name="Weissenbach J."/>
            <person name="Zambounis A."/>
            <person name="Wincker P."/>
            <person name="Boyen C."/>
        </authorList>
    </citation>
    <scope>NUCLEOTIDE SEQUENCE [LARGE SCALE GENOMIC DNA]</scope>
    <source>
        <strain evidence="13">cv. Stackhouse</strain>
    </source>
</reference>
<keyword evidence="13" id="KW-1185">Reference proteome</keyword>
<dbReference type="CDD" id="cd14824">
    <property type="entry name" value="Longin"/>
    <property type="match status" value="1"/>
</dbReference>
<evidence type="ECO:0000256" key="5">
    <source>
        <dbReference type="ARBA" id="ARBA00022989"/>
    </source>
</evidence>
<keyword evidence="3 9" id="KW-0812">Transmembrane</keyword>
<dbReference type="GO" id="GO:0015031">
    <property type="term" value="P:protein transport"/>
    <property type="evidence" value="ECO:0007669"/>
    <property type="project" value="UniProtKB-KW"/>
</dbReference>
<gene>
    <name evidence="12" type="ORF">CHC_T00010183001</name>
</gene>
<dbReference type="CDD" id="cd15843">
    <property type="entry name" value="R-SNARE"/>
    <property type="match status" value="1"/>
</dbReference>
<evidence type="ECO:0000313" key="13">
    <source>
        <dbReference type="Proteomes" id="UP000012073"/>
    </source>
</evidence>
<dbReference type="STRING" id="2769.R7QHV8"/>
<dbReference type="Pfam" id="PF13774">
    <property type="entry name" value="Longin"/>
    <property type="match status" value="1"/>
</dbReference>
<evidence type="ECO:0000259" key="10">
    <source>
        <dbReference type="PROSITE" id="PS50859"/>
    </source>
</evidence>
<dbReference type="OMA" id="YEDRNSS"/>
<evidence type="ECO:0000256" key="1">
    <source>
        <dbReference type="ARBA" id="ARBA00008025"/>
    </source>
</evidence>
<evidence type="ECO:0000256" key="7">
    <source>
        <dbReference type="ARBA" id="ARBA00046280"/>
    </source>
</evidence>
<accession>R7QHV8</accession>
<dbReference type="EMBL" id="HG001898">
    <property type="protein sequence ID" value="CDF38102.1"/>
    <property type="molecule type" value="Genomic_DNA"/>
</dbReference>
<dbReference type="Gramene" id="CDF38102">
    <property type="protein sequence ID" value="CDF38102"/>
    <property type="gene ID" value="CHC_T00010183001"/>
</dbReference>
<dbReference type="SUPFAM" id="SSF58038">
    <property type="entry name" value="SNARE fusion complex"/>
    <property type="match status" value="1"/>
</dbReference>
<dbReference type="InterPro" id="IPR010908">
    <property type="entry name" value="Longin_dom"/>
</dbReference>
<dbReference type="GO" id="GO:0016192">
    <property type="term" value="P:vesicle-mediated transport"/>
    <property type="evidence" value="ECO:0007669"/>
    <property type="project" value="InterPro"/>
</dbReference>
<organism evidence="12 13">
    <name type="scientific">Chondrus crispus</name>
    <name type="common">Carrageen Irish moss</name>
    <name type="synonym">Polymorpha crispa</name>
    <dbReference type="NCBI Taxonomy" id="2769"/>
    <lineage>
        <taxon>Eukaryota</taxon>
        <taxon>Rhodophyta</taxon>
        <taxon>Florideophyceae</taxon>
        <taxon>Rhodymeniophycidae</taxon>
        <taxon>Gigartinales</taxon>
        <taxon>Gigartinaceae</taxon>
        <taxon>Chondrus</taxon>
    </lineage>
</organism>
<dbReference type="Gene3D" id="1.20.5.110">
    <property type="match status" value="1"/>
</dbReference>
<dbReference type="RefSeq" id="XP_005717971.1">
    <property type="nucleotide sequence ID" value="XM_005717914.1"/>
</dbReference>
<name>R7QHV8_CHOCR</name>
<protein>
    <submittedName>
        <fullName evidence="12">VAMP7b</fullName>
    </submittedName>
</protein>
<evidence type="ECO:0000256" key="8">
    <source>
        <dbReference type="PROSITE-ProRule" id="PRU00290"/>
    </source>
</evidence>
<dbReference type="Proteomes" id="UP000012073">
    <property type="component" value="Unassembled WGS sequence"/>
</dbReference>
<dbReference type="PANTHER" id="PTHR21136:SF168">
    <property type="entry name" value="VESICLE-ASSOCIATED MEMBRANE PROTEIN 9"/>
    <property type="match status" value="1"/>
</dbReference>
<dbReference type="GeneID" id="17325689"/>
<dbReference type="PANTHER" id="PTHR21136">
    <property type="entry name" value="SNARE PROTEINS"/>
    <property type="match status" value="1"/>
</dbReference>
<dbReference type="GO" id="GO:0016020">
    <property type="term" value="C:membrane"/>
    <property type="evidence" value="ECO:0007669"/>
    <property type="project" value="InterPro"/>
</dbReference>
<feature type="transmembrane region" description="Helical" evidence="9">
    <location>
        <begin position="202"/>
        <end position="221"/>
    </location>
</feature>
<keyword evidence="2" id="KW-0813">Transport</keyword>
<dbReference type="InterPro" id="IPR001388">
    <property type="entry name" value="Synaptobrevin-like"/>
</dbReference>
<keyword evidence="4" id="KW-0653">Protein transport</keyword>
<evidence type="ECO:0000256" key="2">
    <source>
        <dbReference type="ARBA" id="ARBA00022448"/>
    </source>
</evidence>
<feature type="domain" description="V-SNARE coiled-coil homology" evidence="11">
    <location>
        <begin position="136"/>
        <end position="196"/>
    </location>
</feature>
<dbReference type="SUPFAM" id="SSF64356">
    <property type="entry name" value="SNARE-like"/>
    <property type="match status" value="1"/>
</dbReference>
<dbReference type="PROSITE" id="PS50892">
    <property type="entry name" value="V_SNARE"/>
    <property type="match status" value="1"/>
</dbReference>
<dbReference type="GO" id="GO:0012505">
    <property type="term" value="C:endomembrane system"/>
    <property type="evidence" value="ECO:0007669"/>
    <property type="project" value="UniProtKB-SubCell"/>
</dbReference>
<comment type="subcellular location">
    <subcellularLocation>
        <location evidence="7">Endomembrane system</location>
        <topology evidence="7">Single-pass type IV membrane protein</topology>
    </subcellularLocation>
</comment>
<dbReference type="PRINTS" id="PR00219">
    <property type="entry name" value="SYNAPTOBREVN"/>
</dbReference>
<dbReference type="PROSITE" id="PS50859">
    <property type="entry name" value="LONGIN"/>
    <property type="match status" value="1"/>
</dbReference>
<evidence type="ECO:0000256" key="3">
    <source>
        <dbReference type="ARBA" id="ARBA00022692"/>
    </source>
</evidence>
<sequence>MANVVYMGIARVPDKQILVSCVATDSREQSKQQLDSILSRVLVSGRIDEHDRLTIADKDVGNIHYSADPALVYLVITATNYPQRTAFKLLSEARAEFEQEFKTELAGGKNDGVAKVAKPFLKRMMDRYEDVAREDKISSVALQVDQVKGLMQTNIQAALKNQENLETLLDSSDTMRNEASTFNRSTKDAKERMRWKSLKMNIFIFVLVLTLALLVLIPLFMKKREGETKA</sequence>